<dbReference type="SUPFAM" id="SSF52540">
    <property type="entry name" value="P-loop containing nucleoside triphosphate hydrolases"/>
    <property type="match status" value="1"/>
</dbReference>
<comment type="subunit">
    <text evidence="8">Monomer.</text>
</comment>
<dbReference type="SUPFAM" id="SSF50465">
    <property type="entry name" value="EF-Tu/eEF-1alpha/eIF2-gamma C-terminal domain"/>
    <property type="match status" value="1"/>
</dbReference>
<dbReference type="InterPro" id="IPR050055">
    <property type="entry name" value="EF-Tu_GTPase"/>
</dbReference>
<evidence type="ECO:0000313" key="11">
    <source>
        <dbReference type="Proteomes" id="UP000830639"/>
    </source>
</evidence>
<name>A0ABY4JP51_9BACI</name>
<dbReference type="InterPro" id="IPR004161">
    <property type="entry name" value="EFTu-like_2"/>
</dbReference>
<proteinExistence type="inferred from homology"/>
<dbReference type="HAMAP" id="MF_00118_B">
    <property type="entry name" value="EF_Tu_B"/>
    <property type="match status" value="1"/>
</dbReference>
<feature type="binding site" evidence="8">
    <location>
        <begin position="136"/>
        <end position="139"/>
    </location>
    <ligand>
        <name>GTP</name>
        <dbReference type="ChEBI" id="CHEBI:37565"/>
    </ligand>
</feature>
<dbReference type="EC" id="3.6.5.3" evidence="8"/>
<evidence type="ECO:0000259" key="9">
    <source>
        <dbReference type="PROSITE" id="PS51722"/>
    </source>
</evidence>
<dbReference type="Pfam" id="PF03144">
    <property type="entry name" value="GTP_EFTU_D2"/>
    <property type="match status" value="1"/>
</dbReference>
<dbReference type="InterPro" id="IPR004541">
    <property type="entry name" value="Transl_elong_EFTu/EF1A_bac/org"/>
</dbReference>
<dbReference type="InterPro" id="IPR041709">
    <property type="entry name" value="EF-Tu_GTP-bd"/>
</dbReference>
<dbReference type="PRINTS" id="PR00315">
    <property type="entry name" value="ELONGATNFCT"/>
</dbReference>
<dbReference type="PROSITE" id="PS51722">
    <property type="entry name" value="G_TR_2"/>
    <property type="match status" value="1"/>
</dbReference>
<keyword evidence="11" id="KW-1185">Reference proteome</keyword>
<dbReference type="InterPro" id="IPR004160">
    <property type="entry name" value="Transl_elong_EFTu/EF1A_C"/>
</dbReference>
<keyword evidence="2 8" id="KW-0251">Elongation factor</keyword>
<evidence type="ECO:0000256" key="8">
    <source>
        <dbReference type="HAMAP-Rule" id="MF_00118"/>
    </source>
</evidence>
<dbReference type="InterPro" id="IPR033720">
    <property type="entry name" value="EFTU_2"/>
</dbReference>
<dbReference type="NCBIfam" id="NF000766">
    <property type="entry name" value="PRK00049.1"/>
    <property type="match status" value="1"/>
</dbReference>
<dbReference type="RefSeq" id="WP_088070810.1">
    <property type="nucleotide sequence ID" value="NZ_CP096034.1"/>
</dbReference>
<dbReference type="Gene3D" id="3.40.50.300">
    <property type="entry name" value="P-loop containing nucleotide triphosphate hydrolases"/>
    <property type="match status" value="1"/>
</dbReference>
<evidence type="ECO:0000256" key="6">
    <source>
        <dbReference type="ARBA" id="ARBA00023134"/>
    </source>
</evidence>
<comment type="subcellular location">
    <subcellularLocation>
        <location evidence="8">Cytoplasm</location>
    </subcellularLocation>
</comment>
<accession>A0ABY4JP51</accession>
<dbReference type="InterPro" id="IPR027417">
    <property type="entry name" value="P-loop_NTPase"/>
</dbReference>
<keyword evidence="8" id="KW-0963">Cytoplasm</keyword>
<comment type="catalytic activity">
    <reaction evidence="8">
        <text>GTP + H2O = GDP + phosphate + H(+)</text>
        <dbReference type="Rhea" id="RHEA:19669"/>
        <dbReference type="ChEBI" id="CHEBI:15377"/>
        <dbReference type="ChEBI" id="CHEBI:15378"/>
        <dbReference type="ChEBI" id="CHEBI:37565"/>
        <dbReference type="ChEBI" id="CHEBI:43474"/>
        <dbReference type="ChEBI" id="CHEBI:58189"/>
        <dbReference type="EC" id="3.6.5.3"/>
    </reaction>
</comment>
<sequence>MGKAKFERVKPHVNIGTIGHVDHGKTTLTAAITTVLAKVGGAEARAYDQIDGAPEERERGITISTAHVEYETETRHYAHVDCPGHADYVKNMITGAAQMDGGILVVSAADGPMPQTREHILLSRQVGVPYIVVFMNKCDMVDDEELLELVEMEIRDLLSEYEFPGDDIPVIKGSALKALEGDAEWEAKIHELMAEVDSYIPTPARETDKPFLMPVEDVFSITGRGTVATGRVERGIVKVGDVVEIIGLVEEPKSTTVTGVEMFRKLLDQAEAGDNIGALLRGVARDDIQRGQVLAKPGSVKQHTKFKAEVYVLSKEEGGRHTPFFANYRPQFYFRTTDVTGIIQLPEGVEMVMPGDNIEMTVELINAIAVEEGTKFSIREGGRTVGAGVVATIVE</sequence>
<dbReference type="InterPro" id="IPR031157">
    <property type="entry name" value="G_TR_CS"/>
</dbReference>
<gene>
    <name evidence="8 10" type="primary">tuf</name>
    <name evidence="10" type="ORF">MY490_00700</name>
</gene>
<feature type="domain" description="Tr-type G" evidence="9">
    <location>
        <begin position="10"/>
        <end position="204"/>
    </location>
</feature>
<dbReference type="PANTHER" id="PTHR43721:SF22">
    <property type="entry name" value="ELONGATION FACTOR TU, MITOCHONDRIAL"/>
    <property type="match status" value="1"/>
</dbReference>
<dbReference type="InterPro" id="IPR005225">
    <property type="entry name" value="Small_GTP-bd"/>
</dbReference>
<dbReference type="CDD" id="cd01884">
    <property type="entry name" value="EF_Tu"/>
    <property type="match status" value="1"/>
</dbReference>
<keyword evidence="5 8" id="KW-0648">Protein biosynthesis</keyword>
<organism evidence="10 11">
    <name type="scientific">Gottfriedia acidiceleris</name>
    <dbReference type="NCBI Taxonomy" id="371036"/>
    <lineage>
        <taxon>Bacteria</taxon>
        <taxon>Bacillati</taxon>
        <taxon>Bacillota</taxon>
        <taxon>Bacilli</taxon>
        <taxon>Bacillales</taxon>
        <taxon>Bacillaceae</taxon>
        <taxon>Gottfriedia</taxon>
    </lineage>
</organism>
<dbReference type="GO" id="GO:0003746">
    <property type="term" value="F:translation elongation factor activity"/>
    <property type="evidence" value="ECO:0007669"/>
    <property type="project" value="UniProtKB-KW"/>
</dbReference>
<dbReference type="Pfam" id="PF03143">
    <property type="entry name" value="GTP_EFTU_D3"/>
    <property type="match status" value="1"/>
</dbReference>
<dbReference type="InterPro" id="IPR000795">
    <property type="entry name" value="T_Tr_GTP-bd_dom"/>
</dbReference>
<evidence type="ECO:0000256" key="5">
    <source>
        <dbReference type="ARBA" id="ARBA00022917"/>
    </source>
</evidence>
<feature type="binding site" evidence="8">
    <location>
        <begin position="19"/>
        <end position="26"/>
    </location>
    <ligand>
        <name>GTP</name>
        <dbReference type="ChEBI" id="CHEBI:37565"/>
    </ligand>
</feature>
<keyword evidence="4 8" id="KW-0460">Magnesium</keyword>
<feature type="binding site" evidence="8">
    <location>
        <begin position="81"/>
        <end position="85"/>
    </location>
    <ligand>
        <name>GTP</name>
        <dbReference type="ChEBI" id="CHEBI:37565"/>
    </ligand>
</feature>
<dbReference type="InterPro" id="IPR009000">
    <property type="entry name" value="Transl_B-barrel_sf"/>
</dbReference>
<dbReference type="SUPFAM" id="SSF50447">
    <property type="entry name" value="Translation proteins"/>
    <property type="match status" value="1"/>
</dbReference>
<dbReference type="EMBL" id="CP096034">
    <property type="protein sequence ID" value="UPM54467.1"/>
    <property type="molecule type" value="Genomic_DNA"/>
</dbReference>
<evidence type="ECO:0000256" key="4">
    <source>
        <dbReference type="ARBA" id="ARBA00022842"/>
    </source>
</evidence>
<reference evidence="10 11" key="1">
    <citation type="submission" date="2022-04" db="EMBL/GenBank/DDBJ databases">
        <title>Mechanism of arsenic methylation and mitigation arsenic toxicity by Bacillus sp. LH14 from an Arsenic-Contaminated Paddy Soil.</title>
        <authorList>
            <person name="Wang D."/>
        </authorList>
    </citation>
    <scope>NUCLEOTIDE SEQUENCE [LARGE SCALE GENOMIC DNA]</scope>
    <source>
        <strain evidence="10 11">LH14</strain>
    </source>
</reference>
<dbReference type="PANTHER" id="PTHR43721">
    <property type="entry name" value="ELONGATION FACTOR TU-RELATED"/>
    <property type="match status" value="1"/>
</dbReference>
<evidence type="ECO:0000256" key="1">
    <source>
        <dbReference type="ARBA" id="ARBA00022741"/>
    </source>
</evidence>
<dbReference type="Gene3D" id="2.40.30.10">
    <property type="entry name" value="Translation factors"/>
    <property type="match status" value="2"/>
</dbReference>
<keyword evidence="3 8" id="KW-0378">Hydrolase</keyword>
<evidence type="ECO:0000256" key="7">
    <source>
        <dbReference type="ARBA" id="ARBA00029554"/>
    </source>
</evidence>
<dbReference type="CDD" id="cd03707">
    <property type="entry name" value="EFTU_III"/>
    <property type="match status" value="1"/>
</dbReference>
<evidence type="ECO:0000256" key="2">
    <source>
        <dbReference type="ARBA" id="ARBA00022768"/>
    </source>
</evidence>
<dbReference type="NCBIfam" id="TIGR00231">
    <property type="entry name" value="small_GTP"/>
    <property type="match status" value="1"/>
</dbReference>
<dbReference type="NCBIfam" id="NF009372">
    <property type="entry name" value="PRK12735.1"/>
    <property type="match status" value="1"/>
</dbReference>
<evidence type="ECO:0000313" key="10">
    <source>
        <dbReference type="EMBL" id="UPM54467.1"/>
    </source>
</evidence>
<dbReference type="CDD" id="cd03697">
    <property type="entry name" value="EFTU_II"/>
    <property type="match status" value="1"/>
</dbReference>
<dbReference type="PROSITE" id="PS00301">
    <property type="entry name" value="G_TR_1"/>
    <property type="match status" value="1"/>
</dbReference>
<keyword evidence="6 8" id="KW-0342">GTP-binding</keyword>
<dbReference type="Pfam" id="PF00009">
    <property type="entry name" value="GTP_EFTU"/>
    <property type="match status" value="1"/>
</dbReference>
<evidence type="ECO:0000256" key="3">
    <source>
        <dbReference type="ARBA" id="ARBA00022801"/>
    </source>
</evidence>
<protein>
    <recommendedName>
        <fullName evidence="7 8">Elongation factor Tu</fullName>
        <shortName evidence="8">EF-Tu</shortName>
        <ecNumber evidence="8">3.6.5.3</ecNumber>
    </recommendedName>
</protein>
<keyword evidence="1 8" id="KW-0547">Nucleotide-binding</keyword>
<comment type="similarity">
    <text evidence="8">Belongs to the TRAFAC class translation factor GTPase superfamily. Classic translation factor GTPase family. EF-Tu/EF-1A subfamily.</text>
</comment>
<comment type="function">
    <text evidence="8">GTP hydrolase that promotes the GTP-dependent binding of aminoacyl-tRNA to the A-site of ribosomes during protein biosynthesis.</text>
</comment>
<dbReference type="NCBIfam" id="NF009373">
    <property type="entry name" value="PRK12736.1"/>
    <property type="match status" value="1"/>
</dbReference>
<dbReference type="InterPro" id="IPR009001">
    <property type="entry name" value="Transl_elong_EF1A/Init_IF2_C"/>
</dbReference>
<feature type="binding site" evidence="8">
    <location>
        <position position="26"/>
    </location>
    <ligand>
        <name>Mg(2+)</name>
        <dbReference type="ChEBI" id="CHEBI:18420"/>
    </ligand>
</feature>
<keyword evidence="8" id="KW-0479">Metal-binding</keyword>
<dbReference type="Proteomes" id="UP000830639">
    <property type="component" value="Chromosome"/>
</dbReference>
<dbReference type="NCBIfam" id="TIGR00485">
    <property type="entry name" value="EF-Tu"/>
    <property type="match status" value="1"/>
</dbReference>